<reference evidence="2" key="1">
    <citation type="submission" date="2019-10" db="EMBL/GenBank/DDBJ databases">
        <title>Lacipirellula parvula gen. nov., sp. nov., representing a lineage of planctomycetes widespread in freshwater anoxic habitats, and description of the family Lacipirellulaceae.</title>
        <authorList>
            <person name="Dedysh S.N."/>
            <person name="Kulichevskaya I.S."/>
            <person name="Beletsky A.V."/>
            <person name="Rakitin A.L."/>
            <person name="Mardanov A.V."/>
            <person name="Ivanova A.A."/>
            <person name="Saltykova V.X."/>
            <person name="Rijpstra W.I.C."/>
            <person name="Sinninghe Damste J.S."/>
            <person name="Ravin N.V."/>
        </authorList>
    </citation>
    <scope>NUCLEOTIDE SEQUENCE [LARGE SCALE GENOMIC DNA]</scope>
    <source>
        <strain evidence="2">PX69</strain>
    </source>
</reference>
<protein>
    <submittedName>
        <fullName evidence="1">Uncharacterized protein</fullName>
    </submittedName>
</protein>
<organism evidence="1 2">
    <name type="scientific">Lacipirellula parvula</name>
    <dbReference type="NCBI Taxonomy" id="2650471"/>
    <lineage>
        <taxon>Bacteria</taxon>
        <taxon>Pseudomonadati</taxon>
        <taxon>Planctomycetota</taxon>
        <taxon>Planctomycetia</taxon>
        <taxon>Pirellulales</taxon>
        <taxon>Lacipirellulaceae</taxon>
        <taxon>Lacipirellula</taxon>
    </lineage>
</organism>
<dbReference type="AlphaFoldDB" id="A0A5K7XCE5"/>
<sequence length="54" mass="6140">MRSRSARRNVYFDERTKKPCVFDLKSRNAGFSEATLTGLEPAFIGLLSNCERSL</sequence>
<dbReference type="EMBL" id="AP021861">
    <property type="protein sequence ID" value="BBO33687.1"/>
    <property type="molecule type" value="Genomic_DNA"/>
</dbReference>
<gene>
    <name evidence="1" type="ORF">PLANPX_3299</name>
</gene>
<proteinExistence type="predicted"/>
<name>A0A5K7XCE5_9BACT</name>
<keyword evidence="2" id="KW-1185">Reference proteome</keyword>
<accession>A0A5K7XCE5</accession>
<dbReference type="KEGG" id="lpav:PLANPX_3299"/>
<dbReference type="Proteomes" id="UP000326837">
    <property type="component" value="Chromosome"/>
</dbReference>
<evidence type="ECO:0000313" key="1">
    <source>
        <dbReference type="EMBL" id="BBO33687.1"/>
    </source>
</evidence>
<evidence type="ECO:0000313" key="2">
    <source>
        <dbReference type="Proteomes" id="UP000326837"/>
    </source>
</evidence>